<dbReference type="Proteomes" id="UP000273405">
    <property type="component" value="Unassembled WGS sequence"/>
</dbReference>
<evidence type="ECO:0000313" key="2">
    <source>
        <dbReference type="EMBL" id="RKH45523.1"/>
    </source>
</evidence>
<sequence>MTSTEGSVRPRSEQLRGTGLSITKLRAYVPWMLQPSSQSGTLLLPHPGLPIPLPMVITPTASSSGMRRCLKGRGGRTLPVDTSCMDARIPGITCLGVMALFSWMAATQADGSFFLSGVLMRRFFVSRALLGTVVLGSLMACGPASEPVEPVESQAPVSRAQGLLTSSNGLVTLEAVGTGRPYTFATAQVGTQLYIDRAYTVTGLSSRLQGGVLLQAANDDKLYSGASQVQLRLNSAATVYVAMDRRNTVLPAWLGDGTWALTDEVFATNDPSATTTNSSTPMKVYVKSVPTGTLVLGGGMASPAQGTNAQYAVVMKFATSEPGVVARYFPNIRMQGVPVLRYLSTVNLDAGTAAPVPGIPADFFGVRIEGYVTPAFTQTYTFRTTASGGARLWVNGKLVVDDWFEHGAEQHTGSIPLAADIPVSLVLEFFDAEAAAAALVQWQSPSQPWQTIPTSRLQAPSLPLSRPLGAHCTASTQCRSSLCSVHPVGNVTIWNEGDAVCTPEVPQGQPGVKAEYFTSEFLYNRAVARQENFVGTFWGATAPAPGVPADRWSARWSATLTAPATGTYTLRTNTEDGVRLWLDGALLVDDWMEAEGGQTHDVAVSLGAGSAHSLVMEFFEGYGNAHAQLSWTGPGIPWQTITTALTTPPDFTCRPLGSQCRSNEDCCGAYCSVYPVGNVTIWNEGATVCSPR</sequence>
<organism evidence="2 3">
    <name type="scientific">Corallococcus sicarius</name>
    <dbReference type="NCBI Taxonomy" id="2316726"/>
    <lineage>
        <taxon>Bacteria</taxon>
        <taxon>Pseudomonadati</taxon>
        <taxon>Myxococcota</taxon>
        <taxon>Myxococcia</taxon>
        <taxon>Myxococcales</taxon>
        <taxon>Cystobacterineae</taxon>
        <taxon>Myxococcaceae</taxon>
        <taxon>Corallococcus</taxon>
    </lineage>
</organism>
<dbReference type="SUPFAM" id="SSF56988">
    <property type="entry name" value="Anthrax protective antigen"/>
    <property type="match status" value="2"/>
</dbReference>
<gene>
    <name evidence="2" type="ORF">D7X12_07675</name>
</gene>
<proteinExistence type="predicted"/>
<dbReference type="InterPro" id="IPR037524">
    <property type="entry name" value="PA14/GLEYA"/>
</dbReference>
<dbReference type="Gene3D" id="3.90.182.10">
    <property type="entry name" value="Toxin - Anthrax Protective Antigen,domain 1"/>
    <property type="match status" value="2"/>
</dbReference>
<name>A0A3A8NNA8_9BACT</name>
<reference evidence="3" key="1">
    <citation type="submission" date="2018-09" db="EMBL/GenBank/DDBJ databases">
        <authorList>
            <person name="Livingstone P.G."/>
            <person name="Whitworth D.E."/>
        </authorList>
    </citation>
    <scope>NUCLEOTIDE SEQUENCE [LARGE SCALE GENOMIC DNA]</scope>
    <source>
        <strain evidence="3">CA040B</strain>
    </source>
</reference>
<comment type="caution">
    <text evidence="2">The sequence shown here is derived from an EMBL/GenBank/DDBJ whole genome shotgun (WGS) entry which is preliminary data.</text>
</comment>
<protein>
    <recommendedName>
        <fullName evidence="1">PA14 domain-containing protein</fullName>
    </recommendedName>
</protein>
<accession>A0A3A8NNA8</accession>
<dbReference type="AlphaFoldDB" id="A0A3A8NNA8"/>
<dbReference type="PROSITE" id="PS51820">
    <property type="entry name" value="PA14"/>
    <property type="match status" value="2"/>
</dbReference>
<feature type="domain" description="PA14" evidence="1">
    <location>
        <begin position="507"/>
        <end position="645"/>
    </location>
</feature>
<keyword evidence="3" id="KW-1185">Reference proteome</keyword>
<evidence type="ECO:0000313" key="3">
    <source>
        <dbReference type="Proteomes" id="UP000273405"/>
    </source>
</evidence>
<evidence type="ECO:0000259" key="1">
    <source>
        <dbReference type="PROSITE" id="PS51820"/>
    </source>
</evidence>
<dbReference type="SMART" id="SM00758">
    <property type="entry name" value="PA14"/>
    <property type="match status" value="2"/>
</dbReference>
<dbReference type="Pfam" id="PF07691">
    <property type="entry name" value="PA14"/>
    <property type="match status" value="2"/>
</dbReference>
<dbReference type="InterPro" id="IPR011658">
    <property type="entry name" value="PA14_dom"/>
</dbReference>
<dbReference type="EMBL" id="RAWG01000034">
    <property type="protein sequence ID" value="RKH45523.1"/>
    <property type="molecule type" value="Genomic_DNA"/>
</dbReference>
<feature type="domain" description="PA14" evidence="1">
    <location>
        <begin position="319"/>
        <end position="456"/>
    </location>
</feature>